<keyword evidence="3" id="KW-0597">Phosphoprotein</keyword>
<dbReference type="EC" id="2.7.13.3" evidence="2"/>
<keyword evidence="6" id="KW-0902">Two-component regulatory system</keyword>
<dbReference type="SUPFAM" id="SSF55874">
    <property type="entry name" value="ATPase domain of HSP90 chaperone/DNA topoisomerase II/histidine kinase"/>
    <property type="match status" value="1"/>
</dbReference>
<dbReference type="InterPro" id="IPR003594">
    <property type="entry name" value="HATPase_dom"/>
</dbReference>
<evidence type="ECO:0000256" key="3">
    <source>
        <dbReference type="ARBA" id="ARBA00022553"/>
    </source>
</evidence>
<evidence type="ECO:0000259" key="8">
    <source>
        <dbReference type="PROSITE" id="PS50109"/>
    </source>
</evidence>
<dbReference type="CDD" id="cd00082">
    <property type="entry name" value="HisKA"/>
    <property type="match status" value="1"/>
</dbReference>
<organism evidence="9 10">
    <name type="scientific">Paludibaculum fermentans</name>
    <dbReference type="NCBI Taxonomy" id="1473598"/>
    <lineage>
        <taxon>Bacteria</taxon>
        <taxon>Pseudomonadati</taxon>
        <taxon>Acidobacteriota</taxon>
        <taxon>Terriglobia</taxon>
        <taxon>Bryobacterales</taxon>
        <taxon>Bryobacteraceae</taxon>
        <taxon>Paludibaculum</taxon>
    </lineage>
</organism>
<dbReference type="SMART" id="SM00387">
    <property type="entry name" value="HATPase_c"/>
    <property type="match status" value="1"/>
</dbReference>
<feature type="domain" description="Histidine kinase" evidence="8">
    <location>
        <begin position="338"/>
        <end position="556"/>
    </location>
</feature>
<keyword evidence="7" id="KW-1133">Transmembrane helix</keyword>
<dbReference type="Gene3D" id="1.10.287.130">
    <property type="match status" value="1"/>
</dbReference>
<evidence type="ECO:0000256" key="4">
    <source>
        <dbReference type="ARBA" id="ARBA00022679"/>
    </source>
</evidence>
<evidence type="ECO:0000256" key="2">
    <source>
        <dbReference type="ARBA" id="ARBA00012438"/>
    </source>
</evidence>
<dbReference type="SMART" id="SM00388">
    <property type="entry name" value="HisKA"/>
    <property type="match status" value="1"/>
</dbReference>
<dbReference type="InterPro" id="IPR005467">
    <property type="entry name" value="His_kinase_dom"/>
</dbReference>
<dbReference type="GO" id="GO:0000155">
    <property type="term" value="F:phosphorelay sensor kinase activity"/>
    <property type="evidence" value="ECO:0007669"/>
    <property type="project" value="InterPro"/>
</dbReference>
<keyword evidence="5 9" id="KW-0418">Kinase</keyword>
<accession>A0A7S7SLE7</accession>
<dbReference type="InterPro" id="IPR004358">
    <property type="entry name" value="Sig_transdc_His_kin-like_C"/>
</dbReference>
<name>A0A7S7SLE7_PALFE</name>
<dbReference type="RefSeq" id="WP_194450019.1">
    <property type="nucleotide sequence ID" value="NZ_CP063849.1"/>
</dbReference>
<dbReference type="Gene3D" id="3.30.565.10">
    <property type="entry name" value="Histidine kinase-like ATPase, C-terminal domain"/>
    <property type="match status" value="1"/>
</dbReference>
<dbReference type="PROSITE" id="PS50109">
    <property type="entry name" value="HIS_KIN"/>
    <property type="match status" value="1"/>
</dbReference>
<reference evidence="9 10" key="1">
    <citation type="submission" date="2020-10" db="EMBL/GenBank/DDBJ databases">
        <title>Complete genome sequence of Paludibaculum fermentans P105T, a facultatively anaerobic acidobacterium capable of dissimilatory Fe(III) reduction.</title>
        <authorList>
            <person name="Dedysh S.N."/>
            <person name="Beletsky A.V."/>
            <person name="Kulichevskaya I.S."/>
            <person name="Mardanov A.V."/>
            <person name="Ravin N.V."/>
        </authorList>
    </citation>
    <scope>NUCLEOTIDE SEQUENCE [LARGE SCALE GENOMIC DNA]</scope>
    <source>
        <strain evidence="9 10">P105</strain>
    </source>
</reference>
<keyword evidence="7" id="KW-0812">Transmembrane</keyword>
<dbReference type="InterPro" id="IPR003661">
    <property type="entry name" value="HisK_dim/P_dom"/>
</dbReference>
<dbReference type="InterPro" id="IPR050736">
    <property type="entry name" value="Sensor_HK_Regulatory"/>
</dbReference>
<dbReference type="EMBL" id="CP063849">
    <property type="protein sequence ID" value="QOY88356.1"/>
    <property type="molecule type" value="Genomic_DNA"/>
</dbReference>
<sequence length="556" mass="60770">MGRSFSSRALVAVSSVLAFLLVGLAVLQYQWSGRISAADAQREREHLNSAAQLFASEFNGVVSQSVRFLQNEANTALRSGAPLTGTPKLIGELYYLNLQPQKPPEVLRLTAEGMFVPASRPEWLPAARCSLRGVEDPSTIFAPIFDIVSVEHKVPGEAQITKTIKWGMDRCFVARFDTKYVSETLFPSLIQKSFGGTAASEYDFAVVSLNRPDQRLYGGVLHADLRTVFPAMDVSLPIPLPPAAATGSPPRQRASVLIQRENHVFTSSLTSLRDTGLWELQIAHKGMPMAAAFERKRGWDLLVSLGVDVLLFAAVAFLVIAARRMQWLADQKMRFVAGVSHELRTPVSAIAMLSRNQADGLVTGPDKVKQYGELIHQQSRRLNEMVEQTLQLAGIHSGLRRPAKDEVDLRSLIEDSIGARREELTRGGFELEVDLASPTPPIVGDSKLLRTAFDNLLDNALKHAGGGRWIRVSAVHAPLEKEIRLSVEDRGDGIDPTDQTEIFEPFSRGRAAVEAQIPGSGLGLSLVRSAAEAHRGSVTLVSRPGRGSTFTLHLPL</sequence>
<dbReference type="PRINTS" id="PR00344">
    <property type="entry name" value="BCTRLSENSOR"/>
</dbReference>
<dbReference type="InterPro" id="IPR036890">
    <property type="entry name" value="HATPase_C_sf"/>
</dbReference>
<dbReference type="SUPFAM" id="SSF47384">
    <property type="entry name" value="Homodimeric domain of signal transducing histidine kinase"/>
    <property type="match status" value="1"/>
</dbReference>
<dbReference type="Pfam" id="PF00512">
    <property type="entry name" value="HisKA"/>
    <property type="match status" value="1"/>
</dbReference>
<protein>
    <recommendedName>
        <fullName evidence="2">histidine kinase</fullName>
        <ecNumber evidence="2">2.7.13.3</ecNumber>
    </recommendedName>
</protein>
<feature type="transmembrane region" description="Helical" evidence="7">
    <location>
        <begin position="301"/>
        <end position="322"/>
    </location>
</feature>
<comment type="catalytic activity">
    <reaction evidence="1">
        <text>ATP + protein L-histidine = ADP + protein N-phospho-L-histidine.</text>
        <dbReference type="EC" id="2.7.13.3"/>
    </reaction>
</comment>
<dbReference type="PANTHER" id="PTHR43711:SF1">
    <property type="entry name" value="HISTIDINE KINASE 1"/>
    <property type="match status" value="1"/>
</dbReference>
<dbReference type="InterPro" id="IPR036097">
    <property type="entry name" value="HisK_dim/P_sf"/>
</dbReference>
<evidence type="ECO:0000256" key="1">
    <source>
        <dbReference type="ARBA" id="ARBA00000085"/>
    </source>
</evidence>
<dbReference type="Pfam" id="PF02518">
    <property type="entry name" value="HATPase_c"/>
    <property type="match status" value="1"/>
</dbReference>
<keyword evidence="7" id="KW-0472">Membrane</keyword>
<evidence type="ECO:0000256" key="7">
    <source>
        <dbReference type="SAM" id="Phobius"/>
    </source>
</evidence>
<dbReference type="KEGG" id="pfer:IRI77_37445"/>
<gene>
    <name evidence="9" type="ORF">IRI77_37445</name>
</gene>
<evidence type="ECO:0000313" key="10">
    <source>
        <dbReference type="Proteomes" id="UP000593892"/>
    </source>
</evidence>
<dbReference type="Proteomes" id="UP000593892">
    <property type="component" value="Chromosome"/>
</dbReference>
<keyword evidence="10" id="KW-1185">Reference proteome</keyword>
<dbReference type="PANTHER" id="PTHR43711">
    <property type="entry name" value="TWO-COMPONENT HISTIDINE KINASE"/>
    <property type="match status" value="1"/>
</dbReference>
<keyword evidence="4" id="KW-0808">Transferase</keyword>
<proteinExistence type="predicted"/>
<evidence type="ECO:0000313" key="9">
    <source>
        <dbReference type="EMBL" id="QOY88356.1"/>
    </source>
</evidence>
<evidence type="ECO:0000256" key="5">
    <source>
        <dbReference type="ARBA" id="ARBA00022777"/>
    </source>
</evidence>
<dbReference type="AlphaFoldDB" id="A0A7S7SLE7"/>
<evidence type="ECO:0000256" key="6">
    <source>
        <dbReference type="ARBA" id="ARBA00023012"/>
    </source>
</evidence>